<comment type="catalytic activity">
    <reaction evidence="9 10">
        <text>propanoyl-CoA + phosphate = propanoyl phosphate + CoA</text>
        <dbReference type="Rhea" id="RHEA:28046"/>
        <dbReference type="ChEBI" id="CHEBI:43474"/>
        <dbReference type="ChEBI" id="CHEBI:57287"/>
        <dbReference type="ChEBI" id="CHEBI:57392"/>
        <dbReference type="ChEBI" id="CHEBI:58933"/>
        <dbReference type="EC" id="2.3.1.222"/>
    </reaction>
</comment>
<evidence type="ECO:0000256" key="4">
    <source>
        <dbReference type="ARBA" id="ARBA00020837"/>
    </source>
</evidence>
<dbReference type="EC" id="2.3.1.222" evidence="3 10"/>
<sequence>MDRDALKALIRQVIQDVQTPVIPIGISNRHIHLSQADYDHLFPHITLQRKKDLKQPGEFASEQFVTLVGPKNEITKVRLLGPLRKASQVEISMTDARTLGVNPPIVLSGHLETAVPITLKTEHAQLTLPCCIVAKRHIHVNAEDAPKLGVVDGETVAVRVGSEQRTTVFEDVMIRVSPSYVTEMHLDTDEANAAQVGNNTTATIIR</sequence>
<accession>A0A380NNP5</accession>
<gene>
    <name evidence="11" type="primary">pduL</name>
    <name evidence="11" type="ORF">NCTC12020_01594</name>
</gene>
<comment type="cofactor">
    <cofactor evidence="1">
        <name>Zn(2+)</name>
        <dbReference type="ChEBI" id="CHEBI:29105"/>
    </cofactor>
</comment>
<evidence type="ECO:0000256" key="6">
    <source>
        <dbReference type="ARBA" id="ARBA00022723"/>
    </source>
</evidence>
<dbReference type="Pfam" id="PF06130">
    <property type="entry name" value="PTAC"/>
    <property type="match status" value="1"/>
</dbReference>
<evidence type="ECO:0000256" key="9">
    <source>
        <dbReference type="ARBA" id="ARBA00047589"/>
    </source>
</evidence>
<evidence type="ECO:0000256" key="1">
    <source>
        <dbReference type="ARBA" id="ARBA00001947"/>
    </source>
</evidence>
<dbReference type="PANTHER" id="PTHR39453:SF1">
    <property type="entry name" value="PHOSPHATE PROPANOYLTRANSFERASE"/>
    <property type="match status" value="1"/>
</dbReference>
<dbReference type="GO" id="GO:0046872">
    <property type="term" value="F:metal ion binding"/>
    <property type="evidence" value="ECO:0007669"/>
    <property type="project" value="UniProtKB-KW"/>
</dbReference>
<evidence type="ECO:0000256" key="7">
    <source>
        <dbReference type="ARBA" id="ARBA00022833"/>
    </source>
</evidence>
<evidence type="ECO:0000256" key="3">
    <source>
        <dbReference type="ARBA" id="ARBA00012206"/>
    </source>
</evidence>
<evidence type="ECO:0000313" key="11">
    <source>
        <dbReference type="EMBL" id="SUP44296.1"/>
    </source>
</evidence>
<keyword evidence="8 10" id="KW-0012">Acyltransferase</keyword>
<dbReference type="NCBIfam" id="NF011652">
    <property type="entry name" value="PRK15070.1"/>
    <property type="match status" value="1"/>
</dbReference>
<dbReference type="GO" id="GO:0051144">
    <property type="term" value="P:1,2-propanediol catabolic process"/>
    <property type="evidence" value="ECO:0007669"/>
    <property type="project" value="UniProtKB-UniPathway"/>
</dbReference>
<evidence type="ECO:0000256" key="8">
    <source>
        <dbReference type="ARBA" id="ARBA00023315"/>
    </source>
</evidence>
<evidence type="ECO:0000256" key="2">
    <source>
        <dbReference type="ARBA" id="ARBA00007342"/>
    </source>
</evidence>
<dbReference type="UniPathway" id="UPA00621"/>
<keyword evidence="5 10" id="KW-0808">Transferase</keyword>
<comment type="function">
    <text evidence="10">Involved in 1,2-propanediol (1,2-PD) degradation by catalyzing the conversion of propanoyl-CoA to propanoyl-phosphate.</text>
</comment>
<dbReference type="Proteomes" id="UP000255367">
    <property type="component" value="Unassembled WGS sequence"/>
</dbReference>
<name>A0A380NNP5_9FIRM</name>
<dbReference type="PANTHER" id="PTHR39453">
    <property type="entry name" value="PHOSPHATE PROPANOYLTRANSFERASE"/>
    <property type="match status" value="1"/>
</dbReference>
<evidence type="ECO:0000313" key="12">
    <source>
        <dbReference type="Proteomes" id="UP000255367"/>
    </source>
</evidence>
<dbReference type="EMBL" id="UHIO01000001">
    <property type="protein sequence ID" value="SUP44296.1"/>
    <property type="molecule type" value="Genomic_DNA"/>
</dbReference>
<proteinExistence type="inferred from homology"/>
<protein>
    <recommendedName>
        <fullName evidence="4 10">Phosphate propanoyltransferase</fullName>
        <ecNumber evidence="3 10">2.3.1.222</ecNumber>
    </recommendedName>
</protein>
<keyword evidence="7" id="KW-0862">Zinc</keyword>
<evidence type="ECO:0000256" key="10">
    <source>
        <dbReference type="PIRNR" id="PIRNR010130"/>
    </source>
</evidence>
<dbReference type="InterPro" id="IPR008300">
    <property type="entry name" value="PTAC"/>
</dbReference>
<evidence type="ECO:0000256" key="5">
    <source>
        <dbReference type="ARBA" id="ARBA00022679"/>
    </source>
</evidence>
<keyword evidence="6" id="KW-0479">Metal-binding</keyword>
<comment type="pathway">
    <text evidence="10">Polyol metabolism; 1,2-propanediol degradation.</text>
</comment>
<organism evidence="11 12">
    <name type="scientific">Veillonella criceti</name>
    <dbReference type="NCBI Taxonomy" id="103891"/>
    <lineage>
        <taxon>Bacteria</taxon>
        <taxon>Bacillati</taxon>
        <taxon>Bacillota</taxon>
        <taxon>Negativicutes</taxon>
        <taxon>Veillonellales</taxon>
        <taxon>Veillonellaceae</taxon>
        <taxon>Veillonella</taxon>
    </lineage>
</organism>
<dbReference type="PIRSF" id="PIRSF010130">
    <property type="entry name" value="PduL"/>
    <property type="match status" value="1"/>
</dbReference>
<dbReference type="AlphaFoldDB" id="A0A380NNP5"/>
<keyword evidence="12" id="KW-1185">Reference proteome</keyword>
<comment type="similarity">
    <text evidence="2 10">Belongs to the PduL family.</text>
</comment>
<reference evidence="11 12" key="1">
    <citation type="submission" date="2018-06" db="EMBL/GenBank/DDBJ databases">
        <authorList>
            <consortium name="Pathogen Informatics"/>
            <person name="Doyle S."/>
        </authorList>
    </citation>
    <scope>NUCLEOTIDE SEQUENCE [LARGE SCALE GENOMIC DNA]</scope>
    <source>
        <strain evidence="11 12">NCTC12020</strain>
    </source>
</reference>
<dbReference type="RefSeq" id="WP_115310709.1">
    <property type="nucleotide sequence ID" value="NZ_UHIO01000001.1"/>
</dbReference>
<dbReference type="GO" id="GO:0016747">
    <property type="term" value="F:acyltransferase activity, transferring groups other than amino-acyl groups"/>
    <property type="evidence" value="ECO:0007669"/>
    <property type="project" value="InterPro"/>
</dbReference>
<dbReference type="OrthoDB" id="9784365at2"/>